<protein>
    <submittedName>
        <fullName evidence="1">Uncharacterized protein</fullName>
    </submittedName>
</protein>
<name>A0A0L9U3R8_PHAAN</name>
<gene>
    <name evidence="1" type="ORF">LR48_Vigan03g071300</name>
</gene>
<dbReference type="AlphaFoldDB" id="A0A0L9U3R8"/>
<evidence type="ECO:0000313" key="1">
    <source>
        <dbReference type="EMBL" id="KOM37332.1"/>
    </source>
</evidence>
<evidence type="ECO:0000313" key="2">
    <source>
        <dbReference type="Proteomes" id="UP000053144"/>
    </source>
</evidence>
<dbReference type="Proteomes" id="UP000053144">
    <property type="component" value="Chromosome 3"/>
</dbReference>
<proteinExistence type="predicted"/>
<dbReference type="EMBL" id="CM003373">
    <property type="protein sequence ID" value="KOM37332.1"/>
    <property type="molecule type" value="Genomic_DNA"/>
</dbReference>
<organism evidence="1 2">
    <name type="scientific">Phaseolus angularis</name>
    <name type="common">Azuki bean</name>
    <name type="synonym">Vigna angularis</name>
    <dbReference type="NCBI Taxonomy" id="3914"/>
    <lineage>
        <taxon>Eukaryota</taxon>
        <taxon>Viridiplantae</taxon>
        <taxon>Streptophyta</taxon>
        <taxon>Embryophyta</taxon>
        <taxon>Tracheophyta</taxon>
        <taxon>Spermatophyta</taxon>
        <taxon>Magnoliopsida</taxon>
        <taxon>eudicotyledons</taxon>
        <taxon>Gunneridae</taxon>
        <taxon>Pentapetalae</taxon>
        <taxon>rosids</taxon>
        <taxon>fabids</taxon>
        <taxon>Fabales</taxon>
        <taxon>Fabaceae</taxon>
        <taxon>Papilionoideae</taxon>
        <taxon>50 kb inversion clade</taxon>
        <taxon>NPAAA clade</taxon>
        <taxon>indigoferoid/millettioid clade</taxon>
        <taxon>Phaseoleae</taxon>
        <taxon>Vigna</taxon>
    </lineage>
</organism>
<dbReference type="Gramene" id="KOM37332">
    <property type="protein sequence ID" value="KOM37332"/>
    <property type="gene ID" value="LR48_Vigan03g071300"/>
</dbReference>
<sequence length="200" mass="22867">MATGPERSKPLHNFSLPCLKWRTQRLLRCVNANLDCRSSRFDALQNGVVRVPNKRKMNDSDVVFLGGLGEEASSVANHAMMPWNLRTRETPTKLSGGVAATRGLVSNGSSDEPDRSGPQWRLHRCCGVEKEERNPNFWKKRKGNSDGSPCRNTRCQRRRPCLMQLQRRPCLMQLRRRLWQRRMMGGTAVRAQRGEARVLL</sequence>
<accession>A0A0L9U3R8</accession>
<reference evidence="2" key="1">
    <citation type="journal article" date="2015" name="Proc. Natl. Acad. Sci. U.S.A.">
        <title>Genome sequencing of adzuki bean (Vigna angularis) provides insight into high starch and low fat accumulation and domestication.</title>
        <authorList>
            <person name="Yang K."/>
            <person name="Tian Z."/>
            <person name="Chen C."/>
            <person name="Luo L."/>
            <person name="Zhao B."/>
            <person name="Wang Z."/>
            <person name="Yu L."/>
            <person name="Li Y."/>
            <person name="Sun Y."/>
            <person name="Li W."/>
            <person name="Chen Y."/>
            <person name="Li Y."/>
            <person name="Zhang Y."/>
            <person name="Ai D."/>
            <person name="Zhao J."/>
            <person name="Shang C."/>
            <person name="Ma Y."/>
            <person name="Wu B."/>
            <person name="Wang M."/>
            <person name="Gao L."/>
            <person name="Sun D."/>
            <person name="Zhang P."/>
            <person name="Guo F."/>
            <person name="Wang W."/>
            <person name="Li Y."/>
            <person name="Wang J."/>
            <person name="Varshney R.K."/>
            <person name="Wang J."/>
            <person name="Ling H.Q."/>
            <person name="Wan P."/>
        </authorList>
    </citation>
    <scope>NUCLEOTIDE SEQUENCE</scope>
    <source>
        <strain evidence="2">cv. Jingnong 6</strain>
    </source>
</reference>